<protein>
    <submittedName>
        <fullName evidence="1">Uncharacterized protein</fullName>
    </submittedName>
</protein>
<accession>A0A1R3RND2</accession>
<keyword evidence="2" id="KW-1185">Reference proteome</keyword>
<proteinExistence type="predicted"/>
<evidence type="ECO:0000313" key="2">
    <source>
        <dbReference type="Proteomes" id="UP000188318"/>
    </source>
</evidence>
<reference evidence="2" key="1">
    <citation type="journal article" date="2017" name="Genome Biol.">
        <title>Comparative genomics reveals high biological diversity and specific adaptations in the industrially and medically important fungal genus Aspergillus.</title>
        <authorList>
            <person name="de Vries R.P."/>
            <person name="Riley R."/>
            <person name="Wiebenga A."/>
            <person name="Aguilar-Osorio G."/>
            <person name="Amillis S."/>
            <person name="Uchima C.A."/>
            <person name="Anderluh G."/>
            <person name="Asadollahi M."/>
            <person name="Askin M."/>
            <person name="Barry K."/>
            <person name="Battaglia E."/>
            <person name="Bayram O."/>
            <person name="Benocci T."/>
            <person name="Braus-Stromeyer S.A."/>
            <person name="Caldana C."/>
            <person name="Canovas D."/>
            <person name="Cerqueira G.C."/>
            <person name="Chen F."/>
            <person name="Chen W."/>
            <person name="Choi C."/>
            <person name="Clum A."/>
            <person name="Dos Santos R.A."/>
            <person name="Damasio A.R."/>
            <person name="Diallinas G."/>
            <person name="Emri T."/>
            <person name="Fekete E."/>
            <person name="Flipphi M."/>
            <person name="Freyberg S."/>
            <person name="Gallo A."/>
            <person name="Gournas C."/>
            <person name="Habgood R."/>
            <person name="Hainaut M."/>
            <person name="Harispe M.L."/>
            <person name="Henrissat B."/>
            <person name="Hilden K.S."/>
            <person name="Hope R."/>
            <person name="Hossain A."/>
            <person name="Karabika E."/>
            <person name="Karaffa L."/>
            <person name="Karanyi Z."/>
            <person name="Krasevec N."/>
            <person name="Kuo A."/>
            <person name="Kusch H."/>
            <person name="LaButti K."/>
            <person name="Lagendijk E.L."/>
            <person name="Lapidus A."/>
            <person name="Levasseur A."/>
            <person name="Lindquist E."/>
            <person name="Lipzen A."/>
            <person name="Logrieco A.F."/>
            <person name="MacCabe A."/>
            <person name="Maekelae M.R."/>
            <person name="Malavazi I."/>
            <person name="Melin P."/>
            <person name="Meyer V."/>
            <person name="Mielnichuk N."/>
            <person name="Miskei M."/>
            <person name="Molnar A.P."/>
            <person name="Mule G."/>
            <person name="Ngan C.Y."/>
            <person name="Orejas M."/>
            <person name="Orosz E."/>
            <person name="Ouedraogo J.P."/>
            <person name="Overkamp K.M."/>
            <person name="Park H.-S."/>
            <person name="Perrone G."/>
            <person name="Piumi F."/>
            <person name="Punt P.J."/>
            <person name="Ram A.F."/>
            <person name="Ramon A."/>
            <person name="Rauscher S."/>
            <person name="Record E."/>
            <person name="Riano-Pachon D.M."/>
            <person name="Robert V."/>
            <person name="Roehrig J."/>
            <person name="Ruller R."/>
            <person name="Salamov A."/>
            <person name="Salih N.S."/>
            <person name="Samson R.A."/>
            <person name="Sandor E."/>
            <person name="Sanguinetti M."/>
            <person name="Schuetze T."/>
            <person name="Sepcic K."/>
            <person name="Shelest E."/>
            <person name="Sherlock G."/>
            <person name="Sophianopoulou V."/>
            <person name="Squina F.M."/>
            <person name="Sun H."/>
            <person name="Susca A."/>
            <person name="Todd R.B."/>
            <person name="Tsang A."/>
            <person name="Unkles S.E."/>
            <person name="van de Wiele N."/>
            <person name="van Rossen-Uffink D."/>
            <person name="Oliveira J.V."/>
            <person name="Vesth T.C."/>
            <person name="Visser J."/>
            <person name="Yu J.-H."/>
            <person name="Zhou M."/>
            <person name="Andersen M.R."/>
            <person name="Archer D.B."/>
            <person name="Baker S.E."/>
            <person name="Benoit I."/>
            <person name="Brakhage A.A."/>
            <person name="Braus G.H."/>
            <person name="Fischer R."/>
            <person name="Frisvad J.C."/>
            <person name="Goldman G.H."/>
            <person name="Houbraken J."/>
            <person name="Oakley B."/>
            <person name="Pocsi I."/>
            <person name="Scazzocchio C."/>
            <person name="Seiboth B."/>
            <person name="vanKuyk P.A."/>
            <person name="Wortman J."/>
            <person name="Dyer P.S."/>
            <person name="Grigoriev I.V."/>
        </authorList>
    </citation>
    <scope>NUCLEOTIDE SEQUENCE [LARGE SCALE GENOMIC DNA]</scope>
    <source>
        <strain evidence="2">ITEM 5010</strain>
    </source>
</reference>
<dbReference type="AlphaFoldDB" id="A0A1R3RND2"/>
<name>A0A1R3RND2_ASPC5</name>
<organism evidence="1 2">
    <name type="scientific">Aspergillus carbonarius (strain ITEM 5010)</name>
    <dbReference type="NCBI Taxonomy" id="602072"/>
    <lineage>
        <taxon>Eukaryota</taxon>
        <taxon>Fungi</taxon>
        <taxon>Dikarya</taxon>
        <taxon>Ascomycota</taxon>
        <taxon>Pezizomycotina</taxon>
        <taxon>Eurotiomycetes</taxon>
        <taxon>Eurotiomycetidae</taxon>
        <taxon>Eurotiales</taxon>
        <taxon>Aspergillaceae</taxon>
        <taxon>Aspergillus</taxon>
        <taxon>Aspergillus subgen. Circumdati</taxon>
    </lineage>
</organism>
<dbReference type="VEuPathDB" id="FungiDB:ASPCADRAFT_130291"/>
<sequence length="413" mass="45939">MTPCAIALLSLLTAIIGVLYPISSPGLLLYRGPERAPIPNYTLAYLDDPVFSPLASHLANNPYPWRDKRPFREANSALLSGAVEALLKAGAIEDDDARDILVTTEEKPNGSNLSLSAEASQWFSCIVNNLYPSKPATRRIILVGSCMFLAYTLIITGQRWPALPSGNIEEHDYETQDPVIDTIRAMEEKAVHSDAALADETSTSQNSSFSHGGDQVRENILRLLGDVKEEVSGLTDRIKLLSLRLNIHSELLEGQILEEKQRSSIALPPKRDSMIGSIWEVFQEQVKSQFEEQLLILDEVTAQIQQACENLPEPQMYEAFCDEFQNELQHSVERINNLRERVAGAAQPYTCSQNPLATTGVSKSAHWSPDDMDEELSFGREGAQSRFDFREPCLSPIMEEGHDLEENEPSSPL</sequence>
<gene>
    <name evidence="1" type="ORF">ASPCADRAFT_130291</name>
</gene>
<evidence type="ECO:0000313" key="1">
    <source>
        <dbReference type="EMBL" id="OOF95970.1"/>
    </source>
</evidence>
<dbReference type="OrthoDB" id="4472154at2759"/>
<dbReference type="EMBL" id="KV907499">
    <property type="protein sequence ID" value="OOF95970.1"/>
    <property type="molecule type" value="Genomic_DNA"/>
</dbReference>
<dbReference type="Proteomes" id="UP000188318">
    <property type="component" value="Unassembled WGS sequence"/>
</dbReference>